<dbReference type="Pfam" id="PF13648">
    <property type="entry name" value="Lipocalin_4"/>
    <property type="match status" value="1"/>
</dbReference>
<dbReference type="RefSeq" id="WP_149071759.1">
    <property type="nucleotide sequence ID" value="NZ_VTHL01000016.1"/>
</dbReference>
<proteinExistence type="predicted"/>
<evidence type="ECO:0000259" key="2">
    <source>
        <dbReference type="Pfam" id="PF13648"/>
    </source>
</evidence>
<keyword evidence="4" id="KW-1185">Reference proteome</keyword>
<dbReference type="Proteomes" id="UP000322791">
    <property type="component" value="Unassembled WGS sequence"/>
</dbReference>
<feature type="chain" id="PRO_5023018332" evidence="1">
    <location>
        <begin position="21"/>
        <end position="141"/>
    </location>
</feature>
<reference evidence="3 4" key="1">
    <citation type="submission" date="2019-08" db="EMBL/GenBank/DDBJ databases">
        <authorList>
            <person name="Seo M.-J."/>
        </authorList>
    </citation>
    <scope>NUCLEOTIDE SEQUENCE [LARGE SCALE GENOMIC DNA]</scope>
    <source>
        <strain evidence="3 4">KIGAM108</strain>
    </source>
</reference>
<accession>A0A5D6UX23</accession>
<feature type="signal peptide" evidence="1">
    <location>
        <begin position="1"/>
        <end position="20"/>
    </location>
</feature>
<evidence type="ECO:0000313" key="3">
    <source>
        <dbReference type="EMBL" id="TYZ07575.1"/>
    </source>
</evidence>
<gene>
    <name evidence="3" type="ORF">FY528_14525</name>
</gene>
<dbReference type="EMBL" id="VTHL01000016">
    <property type="protein sequence ID" value="TYZ07575.1"/>
    <property type="molecule type" value="Genomic_DNA"/>
</dbReference>
<comment type="caution">
    <text evidence="3">The sequence shown here is derived from an EMBL/GenBank/DDBJ whole genome shotgun (WGS) entry which is preliminary data.</text>
</comment>
<keyword evidence="1" id="KW-0732">Signal</keyword>
<evidence type="ECO:0000256" key="1">
    <source>
        <dbReference type="SAM" id="SignalP"/>
    </source>
</evidence>
<dbReference type="AlphaFoldDB" id="A0A5D6UX23"/>
<feature type="domain" description="Lipocalin-like" evidence="2">
    <location>
        <begin position="42"/>
        <end position="124"/>
    </location>
</feature>
<organism evidence="3 4">
    <name type="scientific">Hymenobacter lutimineralis</name>
    <dbReference type="NCBI Taxonomy" id="2606448"/>
    <lineage>
        <taxon>Bacteria</taxon>
        <taxon>Pseudomonadati</taxon>
        <taxon>Bacteroidota</taxon>
        <taxon>Cytophagia</taxon>
        <taxon>Cytophagales</taxon>
        <taxon>Hymenobacteraceae</taxon>
        <taxon>Hymenobacter</taxon>
    </lineage>
</organism>
<name>A0A5D6UX23_9BACT</name>
<sequence>MSRTFSLALVFLFVFGLVSSCENTSCGCDPAPSYSASALLYTWRLDEVAVGGQSSSKGNDIKDRYKRQFKSDGTYTQTQLDDNSTTTGTWKLTGQNNMLLEITDHKGATATYNLGTVNNTTLVYSFINKDQLLEQHIFSRQ</sequence>
<dbReference type="InterPro" id="IPR024311">
    <property type="entry name" value="Lipocalin-like"/>
</dbReference>
<protein>
    <submittedName>
        <fullName evidence="3">Lipocalin family protein</fullName>
    </submittedName>
</protein>
<evidence type="ECO:0000313" key="4">
    <source>
        <dbReference type="Proteomes" id="UP000322791"/>
    </source>
</evidence>
<dbReference type="PROSITE" id="PS51257">
    <property type="entry name" value="PROKAR_LIPOPROTEIN"/>
    <property type="match status" value="1"/>
</dbReference>